<dbReference type="PROSITE" id="PS00470">
    <property type="entry name" value="IDH_IMDH"/>
    <property type="match status" value="1"/>
</dbReference>
<dbReference type="GO" id="GO:0003862">
    <property type="term" value="F:3-isopropylmalate dehydrogenase activity"/>
    <property type="evidence" value="ECO:0007669"/>
    <property type="project" value="UniProtKB-EC"/>
</dbReference>
<evidence type="ECO:0000256" key="1">
    <source>
        <dbReference type="ARBA" id="ARBA00001936"/>
    </source>
</evidence>
<dbReference type="Gene3D" id="3.40.718.10">
    <property type="entry name" value="Isopropylmalate Dehydrogenase"/>
    <property type="match status" value="1"/>
</dbReference>
<evidence type="ECO:0000256" key="4">
    <source>
        <dbReference type="ARBA" id="ARBA00011738"/>
    </source>
</evidence>
<evidence type="ECO:0000256" key="8">
    <source>
        <dbReference type="ARBA" id="ARBA00022723"/>
    </source>
</evidence>
<dbReference type="PANTHER" id="PTHR43275">
    <property type="entry name" value="D-MALATE DEHYDROGENASE [DECARBOXYLATING]"/>
    <property type="match status" value="1"/>
</dbReference>
<accession>A0AAW5R376</accession>
<keyword evidence="13" id="KW-0100">Branched-chain amino acid biosynthesis</keyword>
<evidence type="ECO:0000256" key="9">
    <source>
        <dbReference type="ARBA" id="ARBA00022842"/>
    </source>
</evidence>
<dbReference type="GO" id="GO:0051287">
    <property type="term" value="F:NAD binding"/>
    <property type="evidence" value="ECO:0007669"/>
    <property type="project" value="InterPro"/>
</dbReference>
<dbReference type="InterPro" id="IPR019818">
    <property type="entry name" value="IsoCit/isopropylmalate_DH_CS"/>
</dbReference>
<evidence type="ECO:0000313" key="16">
    <source>
        <dbReference type="EMBL" id="MCT8973093.1"/>
    </source>
</evidence>
<dbReference type="SUPFAM" id="SSF53659">
    <property type="entry name" value="Isocitrate/Isopropylmalate dehydrogenase-like"/>
    <property type="match status" value="1"/>
</dbReference>
<dbReference type="InterPro" id="IPR050501">
    <property type="entry name" value="ICDH/IPMDH"/>
</dbReference>
<evidence type="ECO:0000256" key="5">
    <source>
        <dbReference type="ARBA" id="ARBA00013101"/>
    </source>
</evidence>
<dbReference type="InterPro" id="IPR024084">
    <property type="entry name" value="IsoPropMal-DH-like_dom"/>
</dbReference>
<keyword evidence="17" id="KW-1185">Reference proteome</keyword>
<evidence type="ECO:0000256" key="14">
    <source>
        <dbReference type="ARBA" id="ARBA00033138"/>
    </source>
</evidence>
<comment type="subunit">
    <text evidence="4">Homodimer.</text>
</comment>
<keyword evidence="12" id="KW-0464">Manganese</keyword>
<dbReference type="PANTHER" id="PTHR43275:SF1">
    <property type="entry name" value="D-MALATE DEHYDROGENASE [DECARBOXYLATING]"/>
    <property type="match status" value="1"/>
</dbReference>
<comment type="caution">
    <text evidence="16">The sequence shown here is derived from an EMBL/GenBank/DDBJ whole genome shotgun (WGS) entry which is preliminary data.</text>
</comment>
<dbReference type="AlphaFoldDB" id="A0AAW5R376"/>
<dbReference type="Proteomes" id="UP001320898">
    <property type="component" value="Unassembled WGS sequence"/>
</dbReference>
<keyword evidence="8" id="KW-0479">Metal-binding</keyword>
<dbReference type="FunFam" id="3.40.718.10:FF:000006">
    <property type="entry name" value="3-isopropylmalate dehydrogenase"/>
    <property type="match status" value="1"/>
</dbReference>
<reference evidence="16 17" key="1">
    <citation type="submission" date="2022-04" db="EMBL/GenBank/DDBJ databases">
        <authorList>
            <person name="Ye Y.-Q."/>
            <person name="Du Z.-J."/>
        </authorList>
    </citation>
    <scope>NUCLEOTIDE SEQUENCE [LARGE SCALE GENOMIC DNA]</scope>
    <source>
        <strain evidence="16 17">A6E488</strain>
    </source>
</reference>
<comment type="cofactor">
    <cofactor evidence="1">
        <name>Mn(2+)</name>
        <dbReference type="ChEBI" id="CHEBI:29035"/>
    </cofactor>
</comment>
<evidence type="ECO:0000256" key="13">
    <source>
        <dbReference type="ARBA" id="ARBA00023304"/>
    </source>
</evidence>
<keyword evidence="9" id="KW-0460">Magnesium</keyword>
<evidence type="ECO:0000313" key="17">
    <source>
        <dbReference type="Proteomes" id="UP001320898"/>
    </source>
</evidence>
<evidence type="ECO:0000256" key="7">
    <source>
        <dbReference type="ARBA" id="ARBA00022605"/>
    </source>
</evidence>
<protein>
    <recommendedName>
        <fullName evidence="5">3-isopropylmalate dehydrogenase</fullName>
        <ecNumber evidence="5">1.1.1.85</ecNumber>
    </recommendedName>
    <alternativeName>
        <fullName evidence="14">3-IPM-DH</fullName>
    </alternativeName>
</protein>
<dbReference type="GO" id="GO:0000287">
    <property type="term" value="F:magnesium ion binding"/>
    <property type="evidence" value="ECO:0007669"/>
    <property type="project" value="InterPro"/>
</dbReference>
<feature type="domain" description="Isopropylmalate dehydrogenase-like" evidence="15">
    <location>
        <begin position="8"/>
        <end position="357"/>
    </location>
</feature>
<proteinExistence type="inferred from homology"/>
<evidence type="ECO:0000256" key="10">
    <source>
        <dbReference type="ARBA" id="ARBA00023002"/>
    </source>
</evidence>
<dbReference type="EC" id="1.1.1.85" evidence="5"/>
<keyword evidence="10" id="KW-0560">Oxidoreductase</keyword>
<dbReference type="EMBL" id="JALIDZ010000006">
    <property type="protein sequence ID" value="MCT8973093.1"/>
    <property type="molecule type" value="Genomic_DNA"/>
</dbReference>
<dbReference type="Pfam" id="PF00180">
    <property type="entry name" value="Iso_dh"/>
    <property type="match status" value="1"/>
</dbReference>
<name>A0AAW5R376_9HYPH</name>
<keyword evidence="6" id="KW-0432">Leucine biosynthesis</keyword>
<evidence type="ECO:0000256" key="11">
    <source>
        <dbReference type="ARBA" id="ARBA00023027"/>
    </source>
</evidence>
<evidence type="ECO:0000256" key="3">
    <source>
        <dbReference type="ARBA" id="ARBA00008319"/>
    </source>
</evidence>
<gene>
    <name evidence="16" type="ORF">MUB46_14600</name>
</gene>
<keyword evidence="11" id="KW-0520">NAD</keyword>
<dbReference type="SMART" id="SM01329">
    <property type="entry name" value="Iso_dh"/>
    <property type="match status" value="1"/>
</dbReference>
<comment type="cofactor">
    <cofactor evidence="2">
        <name>Mg(2+)</name>
        <dbReference type="ChEBI" id="CHEBI:18420"/>
    </cofactor>
</comment>
<evidence type="ECO:0000256" key="12">
    <source>
        <dbReference type="ARBA" id="ARBA00023211"/>
    </source>
</evidence>
<evidence type="ECO:0000259" key="15">
    <source>
        <dbReference type="SMART" id="SM01329"/>
    </source>
</evidence>
<comment type="similarity">
    <text evidence="3">Belongs to the isocitrate and isopropylmalate dehydrogenases family. LeuB type 1 subfamily.</text>
</comment>
<evidence type="ECO:0000256" key="6">
    <source>
        <dbReference type="ARBA" id="ARBA00022430"/>
    </source>
</evidence>
<dbReference type="RefSeq" id="WP_261616675.1">
    <property type="nucleotide sequence ID" value="NZ_JALIDZ010000006.1"/>
</dbReference>
<sequence length="367" mass="39207">MSPTREFRIAVFPGDGIGLEITEPCMAVVDAAASRVGGLRLAYETLPAGAGTYQQVGTALPDASIDAARAADAILLAAAGLPDIRYPDGTEIAPQIELRSILDLYAGVRPVRSIPGVPSPLADPRGSRLDFVVVRESTEGLFVSHRKGTVREDNEAEDRLLVTRRGTERVVDAAMRIAATRMTRGGKGHVTCVDKANVFASYAFFRKIFDERAALHPRLTVDHVYIDASTLDFVGRPWRFDVIVTENMFGDILSDLGAGLIGGMGFAPSADIGDRSAVFQPCHGTAPDIAGQGRANPTAMFLSGAMMLEWLAEQHDEPKAETAAATIRAAVDDTFANGMRTWEIGGQSGVREVTDAVLSRIKEVAPA</sequence>
<keyword evidence="7" id="KW-0028">Amino-acid biosynthesis</keyword>
<organism evidence="16 17">
    <name type="scientific">Microbaculum marinisediminis</name>
    <dbReference type="NCBI Taxonomy" id="2931392"/>
    <lineage>
        <taxon>Bacteria</taxon>
        <taxon>Pseudomonadati</taxon>
        <taxon>Pseudomonadota</taxon>
        <taxon>Alphaproteobacteria</taxon>
        <taxon>Hyphomicrobiales</taxon>
        <taxon>Tepidamorphaceae</taxon>
        <taxon>Microbaculum</taxon>
    </lineage>
</organism>
<evidence type="ECO:0000256" key="2">
    <source>
        <dbReference type="ARBA" id="ARBA00001946"/>
    </source>
</evidence>
<dbReference type="GO" id="GO:0009098">
    <property type="term" value="P:L-leucine biosynthetic process"/>
    <property type="evidence" value="ECO:0007669"/>
    <property type="project" value="UniProtKB-KW"/>
</dbReference>